<protein>
    <submittedName>
        <fullName evidence="2">Uncharacterized protein</fullName>
    </submittedName>
</protein>
<feature type="compositionally biased region" description="Low complexity" evidence="1">
    <location>
        <begin position="30"/>
        <end position="41"/>
    </location>
</feature>
<comment type="caution">
    <text evidence="2">The sequence shown here is derived from an EMBL/GenBank/DDBJ whole genome shotgun (WGS) entry which is preliminary data.</text>
</comment>
<keyword evidence="3" id="KW-1185">Reference proteome</keyword>
<dbReference type="PANTHER" id="PTHR38398">
    <property type="entry name" value="EXPRESSED PROTEIN"/>
    <property type="match status" value="1"/>
</dbReference>
<organism evidence="2 3">
    <name type="scientific">Escallonia herrerae</name>
    <dbReference type="NCBI Taxonomy" id="1293975"/>
    <lineage>
        <taxon>Eukaryota</taxon>
        <taxon>Viridiplantae</taxon>
        <taxon>Streptophyta</taxon>
        <taxon>Embryophyta</taxon>
        <taxon>Tracheophyta</taxon>
        <taxon>Spermatophyta</taxon>
        <taxon>Magnoliopsida</taxon>
        <taxon>eudicotyledons</taxon>
        <taxon>Gunneridae</taxon>
        <taxon>Pentapetalae</taxon>
        <taxon>asterids</taxon>
        <taxon>campanulids</taxon>
        <taxon>Escalloniales</taxon>
        <taxon>Escalloniaceae</taxon>
        <taxon>Escallonia</taxon>
    </lineage>
</organism>
<feature type="region of interest" description="Disordered" evidence="1">
    <location>
        <begin position="1"/>
        <end position="41"/>
    </location>
</feature>
<dbReference type="PANTHER" id="PTHR38398:SF1">
    <property type="entry name" value="EXPRESSED PROTEIN"/>
    <property type="match status" value="1"/>
</dbReference>
<name>A0AA88X630_9ASTE</name>
<gene>
    <name evidence="2" type="ORF">RJ639_026923</name>
</gene>
<dbReference type="EMBL" id="JAVXUP010000051">
    <property type="protein sequence ID" value="KAK3040602.1"/>
    <property type="molecule type" value="Genomic_DNA"/>
</dbReference>
<evidence type="ECO:0000256" key="1">
    <source>
        <dbReference type="SAM" id="MobiDB-lite"/>
    </source>
</evidence>
<proteinExistence type="predicted"/>
<reference evidence="2" key="1">
    <citation type="submission" date="2022-12" db="EMBL/GenBank/DDBJ databases">
        <title>Draft genome assemblies for two species of Escallonia (Escalloniales).</title>
        <authorList>
            <person name="Chanderbali A."/>
            <person name="Dervinis C."/>
            <person name="Anghel I."/>
            <person name="Soltis D."/>
            <person name="Soltis P."/>
            <person name="Zapata F."/>
        </authorList>
    </citation>
    <scope>NUCLEOTIDE SEQUENCE</scope>
    <source>
        <strain evidence="2">UCBG64.0493</strain>
        <tissue evidence="2">Leaf</tissue>
    </source>
</reference>
<evidence type="ECO:0000313" key="2">
    <source>
        <dbReference type="EMBL" id="KAK3040602.1"/>
    </source>
</evidence>
<feature type="compositionally biased region" description="Basic and acidic residues" evidence="1">
    <location>
        <begin position="1"/>
        <end position="28"/>
    </location>
</feature>
<accession>A0AA88X630</accession>
<evidence type="ECO:0000313" key="3">
    <source>
        <dbReference type="Proteomes" id="UP001188597"/>
    </source>
</evidence>
<sequence length="108" mass="12554">MVSKVDEATKKRQQEQRQQEHDKGHYESYQKQYQGNQQLQKQIQCNKGKVSKFKRSSSSLDEDGVISTIYGRPESFRRRCTTHLFGCMNRENKPNTIRLAATNDDKGA</sequence>
<dbReference type="Proteomes" id="UP001188597">
    <property type="component" value="Unassembled WGS sequence"/>
</dbReference>
<dbReference type="AlphaFoldDB" id="A0AA88X630"/>